<dbReference type="AlphaFoldDB" id="A0A8K0SMB0"/>
<sequence length="314" mass="33273">MRSSNMSIASTLALLLSIATPVFAAVPTSSCITSTSTEVLPTLSFTTLGATTTWTGQPITDGHRTVTVYTTAYEKFCSTGLTMHTYTVTEHCPPQPDCTCRGEIPKNFYKTVAVCDTCGKVPITATLTLPSPTPTPKIPSKDGGFECKHPEICNGSEHKPSHGGEYEPIPKPHGADQPHCKDGNCFVKDVKPAYDKEIPCTSGDCKSKDVKPAHDKEILCTSGDCSAKDFMSPPGISTLVPKPSPSTENQDYTDSTNGQRPVPNHPHKNPDIIDTYPTPLSPAHVPGSAGSRLSKSSASWAVACIAAAAITLVL</sequence>
<dbReference type="EMBL" id="JAGPNK010000008">
    <property type="protein sequence ID" value="KAH7316686.1"/>
    <property type="molecule type" value="Genomic_DNA"/>
</dbReference>
<accession>A0A8K0SMB0</accession>
<evidence type="ECO:0000256" key="2">
    <source>
        <dbReference type="SAM" id="SignalP"/>
    </source>
</evidence>
<comment type="caution">
    <text evidence="3">The sequence shown here is derived from an EMBL/GenBank/DDBJ whole genome shotgun (WGS) entry which is preliminary data.</text>
</comment>
<keyword evidence="2" id="KW-0732">Signal</keyword>
<protein>
    <submittedName>
        <fullName evidence="3">Uncharacterized protein</fullName>
    </submittedName>
</protein>
<organism evidence="3 4">
    <name type="scientific">Stachybotrys elegans</name>
    <dbReference type="NCBI Taxonomy" id="80388"/>
    <lineage>
        <taxon>Eukaryota</taxon>
        <taxon>Fungi</taxon>
        <taxon>Dikarya</taxon>
        <taxon>Ascomycota</taxon>
        <taxon>Pezizomycotina</taxon>
        <taxon>Sordariomycetes</taxon>
        <taxon>Hypocreomycetidae</taxon>
        <taxon>Hypocreales</taxon>
        <taxon>Stachybotryaceae</taxon>
        <taxon>Stachybotrys</taxon>
    </lineage>
</organism>
<reference evidence="3" key="1">
    <citation type="journal article" date="2021" name="Nat. Commun.">
        <title>Genetic determinants of endophytism in the Arabidopsis root mycobiome.</title>
        <authorList>
            <person name="Mesny F."/>
            <person name="Miyauchi S."/>
            <person name="Thiergart T."/>
            <person name="Pickel B."/>
            <person name="Atanasova L."/>
            <person name="Karlsson M."/>
            <person name="Huettel B."/>
            <person name="Barry K.W."/>
            <person name="Haridas S."/>
            <person name="Chen C."/>
            <person name="Bauer D."/>
            <person name="Andreopoulos W."/>
            <person name="Pangilinan J."/>
            <person name="LaButti K."/>
            <person name="Riley R."/>
            <person name="Lipzen A."/>
            <person name="Clum A."/>
            <person name="Drula E."/>
            <person name="Henrissat B."/>
            <person name="Kohler A."/>
            <person name="Grigoriev I.V."/>
            <person name="Martin F.M."/>
            <person name="Hacquard S."/>
        </authorList>
    </citation>
    <scope>NUCLEOTIDE SEQUENCE</scope>
    <source>
        <strain evidence="3">MPI-CAGE-CH-0235</strain>
    </source>
</reference>
<evidence type="ECO:0000256" key="1">
    <source>
        <dbReference type="SAM" id="MobiDB-lite"/>
    </source>
</evidence>
<evidence type="ECO:0000313" key="3">
    <source>
        <dbReference type="EMBL" id="KAH7316686.1"/>
    </source>
</evidence>
<dbReference type="Proteomes" id="UP000813444">
    <property type="component" value="Unassembled WGS sequence"/>
</dbReference>
<gene>
    <name evidence="3" type="ORF">B0I35DRAFT_479510</name>
</gene>
<keyword evidence="4" id="KW-1185">Reference proteome</keyword>
<feature type="chain" id="PRO_5035440858" evidence="2">
    <location>
        <begin position="25"/>
        <end position="314"/>
    </location>
</feature>
<name>A0A8K0SMB0_9HYPO</name>
<feature type="signal peptide" evidence="2">
    <location>
        <begin position="1"/>
        <end position="24"/>
    </location>
</feature>
<proteinExistence type="predicted"/>
<feature type="compositionally biased region" description="Polar residues" evidence="1">
    <location>
        <begin position="245"/>
        <end position="259"/>
    </location>
</feature>
<dbReference type="OrthoDB" id="5101370at2759"/>
<feature type="region of interest" description="Disordered" evidence="1">
    <location>
        <begin position="232"/>
        <end position="292"/>
    </location>
</feature>
<evidence type="ECO:0000313" key="4">
    <source>
        <dbReference type="Proteomes" id="UP000813444"/>
    </source>
</evidence>